<keyword evidence="9 19" id="KW-0378">Hydrolase</keyword>
<dbReference type="EMBL" id="JHEM01000003">
    <property type="protein sequence ID" value="KCB25806.1"/>
    <property type="molecule type" value="Genomic_DNA"/>
</dbReference>
<keyword evidence="5" id="KW-1003">Cell membrane</keyword>
<dbReference type="PANTHER" id="PTHR43776:SF15">
    <property type="entry name" value="GLUTATHIONE IMPORT ATP-BINDING PROTEIN GSIA"/>
    <property type="match status" value="1"/>
</dbReference>
<evidence type="ECO:0000256" key="16">
    <source>
        <dbReference type="ARBA" id="ARBA00041187"/>
    </source>
</evidence>
<dbReference type="Proteomes" id="UP000025748">
    <property type="component" value="Unassembled WGS sequence"/>
</dbReference>
<dbReference type="Gene3D" id="3.40.50.300">
    <property type="entry name" value="P-loop containing nucleotide triphosphate hydrolases"/>
    <property type="match status" value="2"/>
</dbReference>
<feature type="domain" description="ABC transporter" evidence="18">
    <location>
        <begin position="314"/>
        <end position="564"/>
    </location>
</feature>
<dbReference type="NCBIfam" id="NF008453">
    <property type="entry name" value="PRK11308.1"/>
    <property type="match status" value="2"/>
</dbReference>
<dbReference type="CDD" id="cd03257">
    <property type="entry name" value="ABC_NikE_OppD_transporters"/>
    <property type="match status" value="2"/>
</dbReference>
<comment type="subcellular location">
    <subcellularLocation>
        <location evidence="2">Cell inner membrane</location>
    </subcellularLocation>
    <subcellularLocation>
        <location evidence="1">Membrane</location>
        <topology evidence="1">Peripheral membrane protein</topology>
    </subcellularLocation>
</comment>
<dbReference type="GO" id="GO:0016787">
    <property type="term" value="F:hydrolase activity"/>
    <property type="evidence" value="ECO:0007669"/>
    <property type="project" value="UniProtKB-KW"/>
</dbReference>
<evidence type="ECO:0000256" key="11">
    <source>
        <dbReference type="ARBA" id="ARBA00022967"/>
    </source>
</evidence>
<comment type="function">
    <text evidence="13">Part of the ABC transporter complex GsiABCD involved in glutathione import. Responsible for energy coupling to the transport system.</text>
</comment>
<keyword evidence="12" id="KW-0472">Membrane</keyword>
<dbReference type="PROSITE" id="PS50893">
    <property type="entry name" value="ABC_TRANSPORTER_2"/>
    <property type="match status" value="2"/>
</dbReference>
<evidence type="ECO:0000313" key="19">
    <source>
        <dbReference type="EMBL" id="KCB25806.1"/>
    </source>
</evidence>
<keyword evidence="11" id="KW-1278">Translocase</keyword>
<keyword evidence="4" id="KW-0813">Transport</keyword>
<organism evidence="19 20">
    <name type="scientific">Bordetella hinzii OH87 BAL007II</name>
    <dbReference type="NCBI Taxonomy" id="1331262"/>
    <lineage>
        <taxon>Bacteria</taxon>
        <taxon>Pseudomonadati</taxon>
        <taxon>Pseudomonadota</taxon>
        <taxon>Betaproteobacteria</taxon>
        <taxon>Burkholderiales</taxon>
        <taxon>Alcaligenaceae</taxon>
        <taxon>Bordetella</taxon>
    </lineage>
</organism>
<keyword evidence="10 19" id="KW-0067">ATP-binding</keyword>
<dbReference type="InterPro" id="IPR050319">
    <property type="entry name" value="ABC_transp_ATP-bind"/>
</dbReference>
<comment type="subunit">
    <text evidence="3">The complex is composed of two ATP-binding proteins (GsiA), two transmembrane proteins (GsiC and GsiD) and a solute-binding protein (GsiB).</text>
</comment>
<dbReference type="PANTHER" id="PTHR43776">
    <property type="entry name" value="TRANSPORT ATP-BINDING PROTEIN"/>
    <property type="match status" value="1"/>
</dbReference>
<dbReference type="NCBIfam" id="NF007739">
    <property type="entry name" value="PRK10419.1"/>
    <property type="match status" value="2"/>
</dbReference>
<evidence type="ECO:0000256" key="2">
    <source>
        <dbReference type="ARBA" id="ARBA00004533"/>
    </source>
</evidence>
<dbReference type="InterPro" id="IPR003439">
    <property type="entry name" value="ABC_transporter-like_ATP-bd"/>
</dbReference>
<keyword evidence="7" id="KW-0677">Repeat</keyword>
<evidence type="ECO:0000256" key="3">
    <source>
        <dbReference type="ARBA" id="ARBA00011469"/>
    </source>
</evidence>
<protein>
    <recommendedName>
        <fullName evidence="16">Glutathione import ATP-binding protein GsiA</fullName>
        <ecNumber evidence="15">7.4.2.10</ecNumber>
    </recommendedName>
</protein>
<evidence type="ECO:0000256" key="10">
    <source>
        <dbReference type="ARBA" id="ARBA00022840"/>
    </source>
</evidence>
<dbReference type="GO" id="GO:0005524">
    <property type="term" value="F:ATP binding"/>
    <property type="evidence" value="ECO:0007669"/>
    <property type="project" value="UniProtKB-KW"/>
</dbReference>
<dbReference type="NCBIfam" id="TIGR01727">
    <property type="entry name" value="oligo_HPY"/>
    <property type="match status" value="1"/>
</dbReference>
<dbReference type="Pfam" id="PF00005">
    <property type="entry name" value="ABC_tran"/>
    <property type="match status" value="2"/>
</dbReference>
<evidence type="ECO:0000256" key="5">
    <source>
        <dbReference type="ARBA" id="ARBA00022475"/>
    </source>
</evidence>
<evidence type="ECO:0000259" key="18">
    <source>
        <dbReference type="PROSITE" id="PS50893"/>
    </source>
</evidence>
<evidence type="ECO:0000256" key="1">
    <source>
        <dbReference type="ARBA" id="ARBA00004170"/>
    </source>
</evidence>
<evidence type="ECO:0000256" key="14">
    <source>
        <dbReference type="ARBA" id="ARBA00038416"/>
    </source>
</evidence>
<sequence length="624" mass="68796">MIASMDNHRVVQVDGLTVRFKTPTRTVEAVRDVSFHVNRGETLAIVGESGSGKSVTSLALMRLVEYGGGKIASGDMRLRRRNGEVLDLARAEERVLEKVRGADVAMIFQEPMTSLNPSFTAGFQIAEALRLHQGLDAGAARAEALRMLERVRIPEARAILDRYPHQLSGGMRQRVMIAMALSCKPQLLIADEPTTALDVTIQAQILQLIRQLQEEMDMGVIFITHDMGVVAEVADRVLVMYRGDKVEEGGSDEIFAHPRHAYTRALLSAVPRLGAMQGTDLPKPFPLLRVDDDAAAPAEPAAADTVRRDQGPVLKVRDLITRFDIRGGVFGGVQKRVHAVEKVSFDLYPGETLSLVGESGCGKTTTGRSLLQLVKSQGGSIEFDGRDIGTLRGAAMQTLRQHIQFIFQDPFASLDPRMTVGDSIMEPLLIHKASRGKAAEERVRWLMDKCGLLPDMVDRYPHEFSGGQRQRICIARALALNPKVVIADESVSALDVSIQAQIVNLLLDLQRDLGVSFLFISHDMAVVERVSHRVAVMYLGQIVEIGPRRAIFENPQHPYTKKLMAAVPIADPRRRHRQRSLLVDEIPSPVRRVGDEPVVQPLVQVGEGHYVARHTVGVYGEHAV</sequence>
<comment type="catalytic activity">
    <reaction evidence="17">
        <text>glutathione(out) + ATP + H2O = glutathione(in) + ADP + phosphate + H(+)</text>
        <dbReference type="Rhea" id="RHEA:29791"/>
        <dbReference type="ChEBI" id="CHEBI:15377"/>
        <dbReference type="ChEBI" id="CHEBI:15378"/>
        <dbReference type="ChEBI" id="CHEBI:30616"/>
        <dbReference type="ChEBI" id="CHEBI:43474"/>
        <dbReference type="ChEBI" id="CHEBI:57925"/>
        <dbReference type="ChEBI" id="CHEBI:456216"/>
        <dbReference type="EC" id="7.4.2.10"/>
    </reaction>
</comment>
<evidence type="ECO:0000256" key="17">
    <source>
        <dbReference type="ARBA" id="ARBA00047640"/>
    </source>
</evidence>
<evidence type="ECO:0000256" key="4">
    <source>
        <dbReference type="ARBA" id="ARBA00022448"/>
    </source>
</evidence>
<dbReference type="EC" id="7.4.2.10" evidence="15"/>
<keyword evidence="6" id="KW-0997">Cell inner membrane</keyword>
<evidence type="ECO:0000256" key="9">
    <source>
        <dbReference type="ARBA" id="ARBA00022801"/>
    </source>
</evidence>
<dbReference type="Pfam" id="PF08352">
    <property type="entry name" value="oligo_HPY"/>
    <property type="match status" value="2"/>
</dbReference>
<reference evidence="19 20" key="1">
    <citation type="submission" date="2014-03" db="EMBL/GenBank/DDBJ databases">
        <title>Genome sequence of Bordetella hinzii.</title>
        <authorList>
            <person name="Register K."/>
            <person name="Harvill E."/>
            <person name="Goodfield L.L."/>
            <person name="Ivanov Y.V."/>
            <person name="Meyer J.A."/>
            <person name="Muse S.J."/>
            <person name="Jacobs N."/>
            <person name="Bendor L."/>
            <person name="Smallridge W.E."/>
            <person name="Brinkac L.M."/>
            <person name="Sanka R."/>
            <person name="Kim M."/>
            <person name="Losada L."/>
        </authorList>
    </citation>
    <scope>NUCLEOTIDE SEQUENCE [LARGE SCALE GENOMIC DNA]</scope>
    <source>
        <strain evidence="19 20">OH87 BAL007II</strain>
    </source>
</reference>
<dbReference type="InterPro" id="IPR017871">
    <property type="entry name" value="ABC_transporter-like_CS"/>
</dbReference>
<evidence type="ECO:0000256" key="7">
    <source>
        <dbReference type="ARBA" id="ARBA00022737"/>
    </source>
</evidence>
<evidence type="ECO:0000256" key="6">
    <source>
        <dbReference type="ARBA" id="ARBA00022519"/>
    </source>
</evidence>
<evidence type="ECO:0000313" key="20">
    <source>
        <dbReference type="Proteomes" id="UP000025748"/>
    </source>
</evidence>
<gene>
    <name evidence="19" type="primary">gsiA_1</name>
    <name evidence="19" type="ORF">L544_1502</name>
</gene>
<keyword evidence="8" id="KW-0547">Nucleotide-binding</keyword>
<accession>A0ABR4R5J1</accession>
<dbReference type="PROSITE" id="PS00211">
    <property type="entry name" value="ABC_TRANSPORTER_1"/>
    <property type="match status" value="2"/>
</dbReference>
<evidence type="ECO:0000256" key="15">
    <source>
        <dbReference type="ARBA" id="ARBA00039050"/>
    </source>
</evidence>
<proteinExistence type="inferred from homology"/>
<keyword evidence="20" id="KW-1185">Reference proteome</keyword>
<evidence type="ECO:0000256" key="13">
    <source>
        <dbReference type="ARBA" id="ARBA00037530"/>
    </source>
</evidence>
<comment type="caution">
    <text evidence="19">The sequence shown here is derived from an EMBL/GenBank/DDBJ whole genome shotgun (WGS) entry which is preliminary data.</text>
</comment>
<evidence type="ECO:0000256" key="8">
    <source>
        <dbReference type="ARBA" id="ARBA00022741"/>
    </source>
</evidence>
<dbReference type="SUPFAM" id="SSF52540">
    <property type="entry name" value="P-loop containing nucleoside triphosphate hydrolases"/>
    <property type="match status" value="2"/>
</dbReference>
<dbReference type="InterPro" id="IPR003593">
    <property type="entry name" value="AAA+_ATPase"/>
</dbReference>
<dbReference type="SMART" id="SM00382">
    <property type="entry name" value="AAA"/>
    <property type="match status" value="2"/>
</dbReference>
<dbReference type="InterPro" id="IPR013563">
    <property type="entry name" value="Oligopep_ABC_C"/>
</dbReference>
<name>A0ABR4R5J1_9BORD</name>
<dbReference type="InterPro" id="IPR027417">
    <property type="entry name" value="P-loop_NTPase"/>
</dbReference>
<evidence type="ECO:0000256" key="12">
    <source>
        <dbReference type="ARBA" id="ARBA00023136"/>
    </source>
</evidence>
<feature type="domain" description="ABC transporter" evidence="18">
    <location>
        <begin position="11"/>
        <end position="267"/>
    </location>
</feature>
<comment type="similarity">
    <text evidence="14">Belongs to the ABC transporter superfamily. Glutathione importer (TC 3.A.1.5.11) family.</text>
</comment>